<name>A0A498JZE3_MALDO</name>
<dbReference type="Proteomes" id="UP000290289">
    <property type="component" value="Chromosome 4"/>
</dbReference>
<keyword evidence="3" id="KW-1185">Reference proteome</keyword>
<accession>A0A498JZE3</accession>
<dbReference type="STRING" id="3750.A0A498JZE3"/>
<dbReference type="GO" id="GO:0005634">
    <property type="term" value="C:nucleus"/>
    <property type="evidence" value="ECO:0007669"/>
    <property type="project" value="TreeGrafter"/>
</dbReference>
<feature type="compositionally biased region" description="Basic residues" evidence="1">
    <location>
        <begin position="38"/>
        <end position="48"/>
    </location>
</feature>
<comment type="caution">
    <text evidence="2">The sequence shown here is derived from an EMBL/GenBank/DDBJ whole genome shotgun (WGS) entry which is preliminary data.</text>
</comment>
<dbReference type="Gene3D" id="3.40.50.300">
    <property type="entry name" value="P-loop containing nucleotide triphosphate hydrolases"/>
    <property type="match status" value="1"/>
</dbReference>
<dbReference type="InterPro" id="IPR027417">
    <property type="entry name" value="P-loop_NTPase"/>
</dbReference>
<dbReference type="GO" id="GO:0030686">
    <property type="term" value="C:90S preribosome"/>
    <property type="evidence" value="ECO:0007669"/>
    <property type="project" value="TreeGrafter"/>
</dbReference>
<gene>
    <name evidence="2" type="ORF">DVH24_000945</name>
</gene>
<protein>
    <recommendedName>
        <fullName evidence="4">Protein CMSS1</fullName>
    </recommendedName>
</protein>
<dbReference type="PANTHER" id="PTHR24030">
    <property type="entry name" value="PROTEIN CMSS1"/>
    <property type="match status" value="1"/>
</dbReference>
<dbReference type="AlphaFoldDB" id="A0A498JZE3"/>
<feature type="region of interest" description="Disordered" evidence="1">
    <location>
        <begin position="1"/>
        <end position="81"/>
    </location>
</feature>
<evidence type="ECO:0000256" key="1">
    <source>
        <dbReference type="SAM" id="MobiDB-lite"/>
    </source>
</evidence>
<feature type="compositionally biased region" description="Basic residues" evidence="1">
    <location>
        <begin position="1"/>
        <end position="21"/>
    </location>
</feature>
<reference evidence="2 3" key="1">
    <citation type="submission" date="2018-10" db="EMBL/GenBank/DDBJ databases">
        <title>A high-quality apple genome assembly.</title>
        <authorList>
            <person name="Hu J."/>
        </authorList>
    </citation>
    <scope>NUCLEOTIDE SEQUENCE [LARGE SCALE GENOMIC DNA]</scope>
    <source>
        <strain evidence="3">cv. HFTH1</strain>
        <tissue evidence="2">Young leaf</tissue>
    </source>
</reference>
<evidence type="ECO:0000313" key="2">
    <source>
        <dbReference type="EMBL" id="RXI00711.1"/>
    </source>
</evidence>
<proteinExistence type="predicted"/>
<dbReference type="Pfam" id="PF14617">
    <property type="entry name" value="CMS1"/>
    <property type="match status" value="1"/>
</dbReference>
<organism evidence="2 3">
    <name type="scientific">Malus domestica</name>
    <name type="common">Apple</name>
    <name type="synonym">Pyrus malus</name>
    <dbReference type="NCBI Taxonomy" id="3750"/>
    <lineage>
        <taxon>Eukaryota</taxon>
        <taxon>Viridiplantae</taxon>
        <taxon>Streptophyta</taxon>
        <taxon>Embryophyta</taxon>
        <taxon>Tracheophyta</taxon>
        <taxon>Spermatophyta</taxon>
        <taxon>Magnoliopsida</taxon>
        <taxon>eudicotyledons</taxon>
        <taxon>Gunneridae</taxon>
        <taxon>Pentapetalae</taxon>
        <taxon>rosids</taxon>
        <taxon>fabids</taxon>
        <taxon>Rosales</taxon>
        <taxon>Rosaceae</taxon>
        <taxon>Amygdaloideae</taxon>
        <taxon>Maleae</taxon>
        <taxon>Malus</taxon>
    </lineage>
</organism>
<dbReference type="InterPro" id="IPR032704">
    <property type="entry name" value="Cms1"/>
</dbReference>
<dbReference type="SMR" id="A0A498JZE3"/>
<evidence type="ECO:0000313" key="3">
    <source>
        <dbReference type="Proteomes" id="UP000290289"/>
    </source>
</evidence>
<dbReference type="EMBL" id="RDQH01000330">
    <property type="protein sequence ID" value="RXI00711.1"/>
    <property type="molecule type" value="Genomic_DNA"/>
</dbReference>
<sequence>MGSGKAKKPSKLSHRNPKNKGRPIGPKTKKTKADSHTKSKKKKEKKQRLSNGGGNGNPTDEKASNQNSQNDNGLRDGAEVQPASASAQLSFFLDKFQSANGVQLSSLELESFNDKCILDLSESLDQDVSSLLKHVKEAFGPSWKQELCGKDLADGKIDPGSPAVLIISTSALRAIELLRGFRLLTNECRAAKLFSKHMKVEEQVSLLKNRINIASGTPNRIKKLIDIEALGLSRLSVIVLDMHPDVKGYSLITLPQVRDEFWDLYKNYFHDRLQQGSLRLGLYGPLTSGKELKGKKRGPNE</sequence>
<evidence type="ECO:0008006" key="4">
    <source>
        <dbReference type="Google" id="ProtNLM"/>
    </source>
</evidence>
<dbReference type="PANTHER" id="PTHR24030:SF0">
    <property type="entry name" value="PROTEIN CMSS1"/>
    <property type="match status" value="1"/>
</dbReference>